<comment type="caution">
    <text evidence="9">The sequence shown here is derived from an EMBL/GenBank/DDBJ whole genome shotgun (WGS) entry which is preliminary data.</text>
</comment>
<dbReference type="InterPro" id="IPR034491">
    <property type="entry name" value="Anaerob_Ser_sulfatase-maturase"/>
</dbReference>
<dbReference type="PROSITE" id="PS51918">
    <property type="entry name" value="RADICAL_SAM"/>
    <property type="match status" value="1"/>
</dbReference>
<dbReference type="SFLD" id="SFLDG01072">
    <property type="entry name" value="dehydrogenase_like"/>
    <property type="match status" value="1"/>
</dbReference>
<reference evidence="10" key="1">
    <citation type="journal article" date="2019" name="Int. J. Syst. Evol. Microbiol.">
        <title>The Global Catalogue of Microorganisms (GCM) 10K type strain sequencing project: providing services to taxonomists for standard genome sequencing and annotation.</title>
        <authorList>
            <consortium name="The Broad Institute Genomics Platform"/>
            <consortium name="The Broad Institute Genome Sequencing Center for Infectious Disease"/>
            <person name="Wu L."/>
            <person name="Ma J."/>
        </authorList>
    </citation>
    <scope>NUCLEOTIDE SEQUENCE [LARGE SCALE GENOMIC DNA]</scope>
    <source>
        <strain evidence="10">TISTR 1906</strain>
    </source>
</reference>
<dbReference type="SFLD" id="SFLDG01386">
    <property type="entry name" value="main_SPASM_domain-containing"/>
    <property type="match status" value="1"/>
</dbReference>
<dbReference type="EMBL" id="JBHUMV010000003">
    <property type="protein sequence ID" value="MFD2754155.1"/>
    <property type="molecule type" value="Genomic_DNA"/>
</dbReference>
<dbReference type="SUPFAM" id="SSF102114">
    <property type="entry name" value="Radical SAM enzymes"/>
    <property type="match status" value="1"/>
</dbReference>
<protein>
    <submittedName>
        <fullName evidence="9">Anaerobic sulfatase maturase</fullName>
    </submittedName>
</protein>
<dbReference type="InterPro" id="IPR013785">
    <property type="entry name" value="Aldolase_TIM"/>
</dbReference>
<dbReference type="InterPro" id="IPR023867">
    <property type="entry name" value="Sulphatase_maturase_rSAM"/>
</dbReference>
<keyword evidence="2" id="KW-0004">4Fe-4S</keyword>
<dbReference type="NCBIfam" id="TIGR04085">
    <property type="entry name" value="rSAM_more_4Fe4S"/>
    <property type="match status" value="1"/>
</dbReference>
<evidence type="ECO:0000313" key="9">
    <source>
        <dbReference type="EMBL" id="MFD2754155.1"/>
    </source>
</evidence>
<dbReference type="SFLD" id="SFLDS00029">
    <property type="entry name" value="Radical_SAM"/>
    <property type="match status" value="1"/>
</dbReference>
<name>A0ABW5UKZ9_9BURK</name>
<dbReference type="PANTHER" id="PTHR43273">
    <property type="entry name" value="ANAEROBIC SULFATASE-MATURATING ENZYME HOMOLOG ASLB-RELATED"/>
    <property type="match status" value="1"/>
</dbReference>
<evidence type="ECO:0000256" key="3">
    <source>
        <dbReference type="ARBA" id="ARBA00022691"/>
    </source>
</evidence>
<dbReference type="SFLD" id="SFLDF00285">
    <property type="entry name" value="anaerobic_Ser-type_sulfatase-m"/>
    <property type="match status" value="1"/>
</dbReference>
<comment type="cofactor">
    <cofactor evidence="1">
        <name>[4Fe-4S] cluster</name>
        <dbReference type="ChEBI" id="CHEBI:49883"/>
    </cofactor>
</comment>
<feature type="domain" description="Radical SAM core" evidence="8">
    <location>
        <begin position="32"/>
        <end position="263"/>
    </location>
</feature>
<dbReference type="Gene3D" id="3.20.20.70">
    <property type="entry name" value="Aldolase class I"/>
    <property type="match status" value="1"/>
</dbReference>
<accession>A0ABW5UKZ9</accession>
<dbReference type="InterPro" id="IPR047207">
    <property type="entry name" value="SPASM_anSME"/>
</dbReference>
<evidence type="ECO:0000313" key="10">
    <source>
        <dbReference type="Proteomes" id="UP001597463"/>
    </source>
</evidence>
<keyword evidence="10" id="KW-1185">Reference proteome</keyword>
<organism evidence="9 10">
    <name type="scientific">Comamonas terrae</name>
    <dbReference type="NCBI Taxonomy" id="673548"/>
    <lineage>
        <taxon>Bacteria</taxon>
        <taxon>Pseudomonadati</taxon>
        <taxon>Pseudomonadota</taxon>
        <taxon>Betaproteobacteria</taxon>
        <taxon>Burkholderiales</taxon>
        <taxon>Comamonadaceae</taxon>
        <taxon>Comamonas</taxon>
    </lineage>
</organism>
<evidence type="ECO:0000256" key="4">
    <source>
        <dbReference type="ARBA" id="ARBA00022723"/>
    </source>
</evidence>
<dbReference type="SFLD" id="SFLDG01384">
    <property type="entry name" value="thioether_bond_formation_requi"/>
    <property type="match status" value="1"/>
</dbReference>
<dbReference type="CDD" id="cd01335">
    <property type="entry name" value="Radical_SAM"/>
    <property type="match status" value="1"/>
</dbReference>
<sequence length="429" mass="48621">MTHSNHIVQEAKRLNISPEALQTYLDAGAGKPAPGVSRYLHTTIKPIGSACNLDCSYCYYLSKDGLLKQNNRRIDQTLLETFIKDYIDSQDVEEIAFTWHGGEPTLLGVEFFRKVVELQKRHTPAGRRISNDLQTNGTLLDDEWGAFLAEHGFLVGLSIDGPRALHDAYRPDKRGRPSFDAVFAATQLLQRYGVPFSTLTTVNRKNARQPLEVYRFLRDEVGSRYMQFIPCVEPKQFEHTAPGYLEPGQLVDAQSPRTDPGHPLSVVTDWSVASQDWGGFLSEVFDEWVAHDRERVKINLFETTLAQLRGQPAQICTSSPFCGKNVALEHDGRVYACDHFVYPEYEIGKVGDQPLSRMVFSIKQLEFGLNKFNSLPGDCRKCPYLKLCYGECPRTRILKTRPGEGNLSYLCQGWKRFFAHALPALQRLR</sequence>
<dbReference type="InterPro" id="IPR007197">
    <property type="entry name" value="rSAM"/>
</dbReference>
<comment type="similarity">
    <text evidence="7">Belongs to the radical SAM superfamily. Anaerobic sulfatase-maturating enzyme family.</text>
</comment>
<evidence type="ECO:0000256" key="2">
    <source>
        <dbReference type="ARBA" id="ARBA00022485"/>
    </source>
</evidence>
<evidence type="ECO:0000256" key="1">
    <source>
        <dbReference type="ARBA" id="ARBA00001966"/>
    </source>
</evidence>
<evidence type="ECO:0000256" key="5">
    <source>
        <dbReference type="ARBA" id="ARBA00023004"/>
    </source>
</evidence>
<dbReference type="PANTHER" id="PTHR43273:SF3">
    <property type="entry name" value="ANAEROBIC SULFATASE-MATURATING ENZYME HOMOLOG ASLB-RELATED"/>
    <property type="match status" value="1"/>
</dbReference>
<dbReference type="Pfam" id="PF13186">
    <property type="entry name" value="SPASM"/>
    <property type="match status" value="1"/>
</dbReference>
<evidence type="ECO:0000256" key="6">
    <source>
        <dbReference type="ARBA" id="ARBA00023014"/>
    </source>
</evidence>
<dbReference type="CDD" id="cd21120">
    <property type="entry name" value="SPASM_anSME"/>
    <property type="match status" value="1"/>
</dbReference>
<dbReference type="SFLD" id="SFLDG01067">
    <property type="entry name" value="SPASM/twitch_domain_containing"/>
    <property type="match status" value="1"/>
</dbReference>
<dbReference type="NCBIfam" id="TIGR03942">
    <property type="entry name" value="sulfatase_rSAM"/>
    <property type="match status" value="1"/>
</dbReference>
<proteinExistence type="inferred from homology"/>
<gene>
    <name evidence="9" type="ORF">ACFSW6_08650</name>
</gene>
<dbReference type="RefSeq" id="WP_066469829.1">
    <property type="nucleotide sequence ID" value="NZ_BCNT01000001.1"/>
</dbReference>
<keyword evidence="4" id="KW-0479">Metal-binding</keyword>
<keyword evidence="6" id="KW-0411">Iron-sulfur</keyword>
<keyword evidence="5" id="KW-0408">Iron</keyword>
<evidence type="ECO:0000259" key="8">
    <source>
        <dbReference type="PROSITE" id="PS51918"/>
    </source>
</evidence>
<dbReference type="InterPro" id="IPR023885">
    <property type="entry name" value="4Fe4S-binding_SPASM_dom"/>
</dbReference>
<keyword evidence="3" id="KW-0949">S-adenosyl-L-methionine</keyword>
<evidence type="ECO:0000256" key="7">
    <source>
        <dbReference type="ARBA" id="ARBA00023601"/>
    </source>
</evidence>
<dbReference type="Pfam" id="PF04055">
    <property type="entry name" value="Radical_SAM"/>
    <property type="match status" value="1"/>
</dbReference>
<dbReference type="Proteomes" id="UP001597463">
    <property type="component" value="Unassembled WGS sequence"/>
</dbReference>
<dbReference type="InterPro" id="IPR058240">
    <property type="entry name" value="rSAM_sf"/>
</dbReference>